<proteinExistence type="predicted"/>
<name>A0AAD7B6W0_9AGAR</name>
<dbReference type="EMBL" id="JARKIF010000030">
    <property type="protein sequence ID" value="KAJ7612533.1"/>
    <property type="molecule type" value="Genomic_DNA"/>
</dbReference>
<dbReference type="Proteomes" id="UP001221142">
    <property type="component" value="Unassembled WGS sequence"/>
</dbReference>
<protein>
    <submittedName>
        <fullName evidence="1">Uncharacterized protein</fullName>
    </submittedName>
</protein>
<reference evidence="1" key="1">
    <citation type="submission" date="2023-03" db="EMBL/GenBank/DDBJ databases">
        <title>Massive genome expansion in bonnet fungi (Mycena s.s.) driven by repeated elements and novel gene families across ecological guilds.</title>
        <authorList>
            <consortium name="Lawrence Berkeley National Laboratory"/>
            <person name="Harder C.B."/>
            <person name="Miyauchi S."/>
            <person name="Viragh M."/>
            <person name="Kuo A."/>
            <person name="Thoen E."/>
            <person name="Andreopoulos B."/>
            <person name="Lu D."/>
            <person name="Skrede I."/>
            <person name="Drula E."/>
            <person name="Henrissat B."/>
            <person name="Morin E."/>
            <person name="Kohler A."/>
            <person name="Barry K."/>
            <person name="LaButti K."/>
            <person name="Morin E."/>
            <person name="Salamov A."/>
            <person name="Lipzen A."/>
            <person name="Mereny Z."/>
            <person name="Hegedus B."/>
            <person name="Baldrian P."/>
            <person name="Stursova M."/>
            <person name="Weitz H."/>
            <person name="Taylor A."/>
            <person name="Grigoriev I.V."/>
            <person name="Nagy L.G."/>
            <person name="Martin F."/>
            <person name="Kauserud H."/>
        </authorList>
    </citation>
    <scope>NUCLEOTIDE SEQUENCE</scope>
    <source>
        <strain evidence="1">9284</strain>
    </source>
</reference>
<comment type="caution">
    <text evidence="1">The sequence shown here is derived from an EMBL/GenBank/DDBJ whole genome shotgun (WGS) entry which is preliminary data.</text>
</comment>
<dbReference type="SUPFAM" id="SSF52047">
    <property type="entry name" value="RNI-like"/>
    <property type="match status" value="1"/>
</dbReference>
<dbReference type="AlphaFoldDB" id="A0AAD7B6W0"/>
<evidence type="ECO:0000313" key="2">
    <source>
        <dbReference type="Proteomes" id="UP001221142"/>
    </source>
</evidence>
<evidence type="ECO:0000313" key="1">
    <source>
        <dbReference type="EMBL" id="KAJ7612533.1"/>
    </source>
</evidence>
<accession>A0AAD7B6W0</accession>
<organism evidence="1 2">
    <name type="scientific">Roridomyces roridus</name>
    <dbReference type="NCBI Taxonomy" id="1738132"/>
    <lineage>
        <taxon>Eukaryota</taxon>
        <taxon>Fungi</taxon>
        <taxon>Dikarya</taxon>
        <taxon>Basidiomycota</taxon>
        <taxon>Agaricomycotina</taxon>
        <taxon>Agaricomycetes</taxon>
        <taxon>Agaricomycetidae</taxon>
        <taxon>Agaricales</taxon>
        <taxon>Marasmiineae</taxon>
        <taxon>Mycenaceae</taxon>
        <taxon>Roridomyces</taxon>
    </lineage>
</organism>
<dbReference type="InterPro" id="IPR032675">
    <property type="entry name" value="LRR_dom_sf"/>
</dbReference>
<keyword evidence="2" id="KW-1185">Reference proteome</keyword>
<dbReference type="Gene3D" id="3.80.10.10">
    <property type="entry name" value="Ribonuclease Inhibitor"/>
    <property type="match status" value="1"/>
</dbReference>
<sequence>MVDSVHPWLSESMFPILRGVDWSFRADDDIRNFFESFLFPQLVSIQFPSDNPAAFALVSSLATRCPQVTHMKCVNYATPSGPSPSAVAALSECVRGLDHIQSLSTDVLDGPALDHLSRLTSLRELTLNSFPSDFPPPGGQPFFASLVELDLTDLASASRLFQRGHNIPLASWFFECTREAPTANETHLLFSAMESGISHSSLTKFTFCNEYTLIHPSDAPNYTIWASSLRHLFCFKNLTNVSINTAVGFDLDDGTVVDMARSWPRIRQLTLEKRLGISRPRITLRCLEAFAEYCPSLSFLSIALDATVIPESQGDFYLERLANLQVSASPISNADPVAQFIARICPRLMYLSVPIFAEVEWDNTMAGYYTIWEKVASILRARGSIF</sequence>
<gene>
    <name evidence="1" type="ORF">FB45DRAFT_1116977</name>
</gene>